<evidence type="ECO:0000256" key="3">
    <source>
        <dbReference type="ARBA" id="ARBA00022670"/>
    </source>
</evidence>
<protein>
    <submittedName>
        <fullName evidence="11">Putative leucine aminopeptidase 1</fullName>
    </submittedName>
</protein>
<organism evidence="11 12">
    <name type="scientific">Folsomia candida</name>
    <name type="common">Springtail</name>
    <dbReference type="NCBI Taxonomy" id="158441"/>
    <lineage>
        <taxon>Eukaryota</taxon>
        <taxon>Metazoa</taxon>
        <taxon>Ecdysozoa</taxon>
        <taxon>Arthropoda</taxon>
        <taxon>Hexapoda</taxon>
        <taxon>Collembola</taxon>
        <taxon>Entomobryomorpha</taxon>
        <taxon>Isotomoidea</taxon>
        <taxon>Isotomidae</taxon>
        <taxon>Proisotominae</taxon>
        <taxon>Folsomia</taxon>
    </lineage>
</organism>
<keyword evidence="3" id="KW-0645">Protease</keyword>
<evidence type="ECO:0000313" key="11">
    <source>
        <dbReference type="EMBL" id="OXA59073.1"/>
    </source>
</evidence>
<keyword evidence="7" id="KW-0862">Zinc</keyword>
<dbReference type="InterPro" id="IPR007484">
    <property type="entry name" value="Peptidase_M28"/>
</dbReference>
<keyword evidence="2 11" id="KW-0031">Aminopeptidase</keyword>
<evidence type="ECO:0000256" key="9">
    <source>
        <dbReference type="SAM" id="SignalP"/>
    </source>
</evidence>
<dbReference type="InterPro" id="IPR045175">
    <property type="entry name" value="M28_fam"/>
</dbReference>
<reference evidence="11 12" key="1">
    <citation type="submission" date="2015-12" db="EMBL/GenBank/DDBJ databases">
        <title>The genome of Folsomia candida.</title>
        <authorList>
            <person name="Faddeeva A."/>
            <person name="Derks M.F."/>
            <person name="Anvar Y."/>
            <person name="Smit S."/>
            <person name="Van Straalen N."/>
            <person name="Roelofs D."/>
        </authorList>
    </citation>
    <scope>NUCLEOTIDE SEQUENCE [LARGE SCALE GENOMIC DNA]</scope>
    <source>
        <strain evidence="11 12">VU population</strain>
        <tissue evidence="11">Whole body</tissue>
    </source>
</reference>
<feature type="domain" description="Peptidase M28" evidence="10">
    <location>
        <begin position="155"/>
        <end position="348"/>
    </location>
</feature>
<accession>A0A226EN26</accession>
<comment type="similarity">
    <text evidence="8">Belongs to the peptidase M28 family. M28E subfamily.</text>
</comment>
<keyword evidence="4" id="KW-0479">Metal-binding</keyword>
<dbReference type="PANTHER" id="PTHR12147">
    <property type="entry name" value="METALLOPEPTIDASE M28 FAMILY MEMBER"/>
    <property type="match status" value="1"/>
</dbReference>
<name>A0A226EN26_FOLCA</name>
<evidence type="ECO:0000256" key="1">
    <source>
        <dbReference type="ARBA" id="ARBA00001947"/>
    </source>
</evidence>
<dbReference type="GO" id="GO:0004177">
    <property type="term" value="F:aminopeptidase activity"/>
    <property type="evidence" value="ECO:0007669"/>
    <property type="project" value="UniProtKB-KW"/>
</dbReference>
<dbReference type="Gene3D" id="3.40.630.10">
    <property type="entry name" value="Zn peptidases"/>
    <property type="match status" value="1"/>
</dbReference>
<feature type="signal peptide" evidence="9">
    <location>
        <begin position="1"/>
        <end position="19"/>
    </location>
</feature>
<dbReference type="EMBL" id="LNIX01000002">
    <property type="protein sequence ID" value="OXA59073.1"/>
    <property type="molecule type" value="Genomic_DNA"/>
</dbReference>
<evidence type="ECO:0000256" key="8">
    <source>
        <dbReference type="ARBA" id="ARBA00043962"/>
    </source>
</evidence>
<comment type="cofactor">
    <cofactor evidence="1">
        <name>Zn(2+)</name>
        <dbReference type="ChEBI" id="CHEBI:29105"/>
    </cofactor>
</comment>
<feature type="chain" id="PRO_5013279762" evidence="9">
    <location>
        <begin position="20"/>
        <end position="363"/>
    </location>
</feature>
<evidence type="ECO:0000313" key="12">
    <source>
        <dbReference type="Proteomes" id="UP000198287"/>
    </source>
</evidence>
<evidence type="ECO:0000256" key="6">
    <source>
        <dbReference type="ARBA" id="ARBA00022801"/>
    </source>
</evidence>
<evidence type="ECO:0000259" key="10">
    <source>
        <dbReference type="Pfam" id="PF04389"/>
    </source>
</evidence>
<evidence type="ECO:0000256" key="4">
    <source>
        <dbReference type="ARBA" id="ARBA00022723"/>
    </source>
</evidence>
<keyword evidence="12" id="KW-1185">Reference proteome</keyword>
<dbReference type="SUPFAM" id="SSF53187">
    <property type="entry name" value="Zn-dependent exopeptidases"/>
    <property type="match status" value="1"/>
</dbReference>
<keyword evidence="5 9" id="KW-0732">Signal</keyword>
<dbReference type="GO" id="GO:0046872">
    <property type="term" value="F:metal ion binding"/>
    <property type="evidence" value="ECO:0007669"/>
    <property type="project" value="UniProtKB-KW"/>
</dbReference>
<dbReference type="Proteomes" id="UP000198287">
    <property type="component" value="Unassembled WGS sequence"/>
</dbReference>
<keyword evidence="6" id="KW-0378">Hydrolase</keyword>
<evidence type="ECO:0000256" key="2">
    <source>
        <dbReference type="ARBA" id="ARBA00022438"/>
    </source>
</evidence>
<comment type="caution">
    <text evidence="11">The sequence shown here is derived from an EMBL/GenBank/DDBJ whole genome shotgun (WGS) entry which is preliminary data.</text>
</comment>
<gene>
    <name evidence="11" type="ORF">Fcan01_04617</name>
</gene>
<sequence length="363" mass="39636">MTPIKVVLILSLIASAVVGRPSQDEKRLIKISPEDSGTWLTEDEIFSLIRKNINFIDITGRVFPTDVHKASTTEIPVSLRFQSTIVPALARVNISRMQAFVDAFDNFTNRYYLSATGVDSSDWLLAQVSDSIANTNYNGTAVANSFLHSWPQNSVIARIEGSDPELRQEVIIFGAHMDSINGLNPSGPSPGSDDNASGSVTLLEALRVILESGIVPKRSIEFQWYAAEEVGLRGSGDIAQSYFTGGKNVVGMVNFDVVGYQAGANEITFLSDNTDATLTTFLKLVTDEYCTYPWVSDVCGYACSDHASFNQYGFRAACSSERPLNPYMHTTSDTMSRMSFPQIAEFVKMTVGAAIEIAEPTTV</sequence>
<dbReference type="PANTHER" id="PTHR12147:SF56">
    <property type="entry name" value="AMINOPEPTIDASE YDR415C-RELATED"/>
    <property type="match status" value="1"/>
</dbReference>
<proteinExistence type="inferred from homology"/>
<dbReference type="Pfam" id="PF04389">
    <property type="entry name" value="Peptidase_M28"/>
    <property type="match status" value="1"/>
</dbReference>
<dbReference type="AlphaFoldDB" id="A0A226EN26"/>
<dbReference type="GO" id="GO:0008235">
    <property type="term" value="F:metalloexopeptidase activity"/>
    <property type="evidence" value="ECO:0007669"/>
    <property type="project" value="InterPro"/>
</dbReference>
<dbReference type="OrthoDB" id="76293at2759"/>
<evidence type="ECO:0000256" key="7">
    <source>
        <dbReference type="ARBA" id="ARBA00022833"/>
    </source>
</evidence>
<dbReference type="GO" id="GO:0006508">
    <property type="term" value="P:proteolysis"/>
    <property type="evidence" value="ECO:0007669"/>
    <property type="project" value="UniProtKB-KW"/>
</dbReference>
<evidence type="ECO:0000256" key="5">
    <source>
        <dbReference type="ARBA" id="ARBA00022729"/>
    </source>
</evidence>